<dbReference type="STRING" id="93759.A0A1R3HE25"/>
<gene>
    <name evidence="3" type="ORF">COLO4_29574</name>
</gene>
<name>A0A1R3HE25_9ROSI</name>
<dbReference type="PROSITE" id="PS51934">
    <property type="entry name" value="LRAT"/>
    <property type="match status" value="1"/>
</dbReference>
<organism evidence="3 4">
    <name type="scientific">Corchorus olitorius</name>
    <dbReference type="NCBI Taxonomy" id="93759"/>
    <lineage>
        <taxon>Eukaryota</taxon>
        <taxon>Viridiplantae</taxon>
        <taxon>Streptophyta</taxon>
        <taxon>Embryophyta</taxon>
        <taxon>Tracheophyta</taxon>
        <taxon>Spermatophyta</taxon>
        <taxon>Magnoliopsida</taxon>
        <taxon>eudicotyledons</taxon>
        <taxon>Gunneridae</taxon>
        <taxon>Pentapetalae</taxon>
        <taxon>rosids</taxon>
        <taxon>malvids</taxon>
        <taxon>Malvales</taxon>
        <taxon>Malvaceae</taxon>
        <taxon>Grewioideae</taxon>
        <taxon>Apeibeae</taxon>
        <taxon>Corchorus</taxon>
    </lineage>
</organism>
<dbReference type="OrthoDB" id="421951at2759"/>
<dbReference type="Pfam" id="PF04970">
    <property type="entry name" value="LRAT"/>
    <property type="match status" value="1"/>
</dbReference>
<evidence type="ECO:0000256" key="1">
    <source>
        <dbReference type="SAM" id="Phobius"/>
    </source>
</evidence>
<dbReference type="Gene3D" id="3.90.1720.10">
    <property type="entry name" value="endopeptidase domain like (from Nostoc punctiforme)"/>
    <property type="match status" value="1"/>
</dbReference>
<feature type="domain" description="LRAT" evidence="2">
    <location>
        <begin position="1"/>
        <end position="109"/>
    </location>
</feature>
<dbReference type="PANTHER" id="PTHR46137">
    <property type="entry name" value="OS05G0310600 PROTEIN"/>
    <property type="match status" value="1"/>
</dbReference>
<feature type="transmembrane region" description="Helical" evidence="1">
    <location>
        <begin position="121"/>
        <end position="143"/>
    </location>
</feature>
<evidence type="ECO:0000259" key="2">
    <source>
        <dbReference type="PROSITE" id="PS51934"/>
    </source>
</evidence>
<protein>
    <recommendedName>
        <fullName evidence="2">LRAT domain-containing protein</fullName>
    </recommendedName>
</protein>
<keyword evidence="4" id="KW-1185">Reference proteome</keyword>
<feature type="transmembrane region" description="Helical" evidence="1">
    <location>
        <begin position="149"/>
        <end position="179"/>
    </location>
</feature>
<evidence type="ECO:0000313" key="3">
    <source>
        <dbReference type="EMBL" id="OMO68568.1"/>
    </source>
</evidence>
<keyword evidence="1" id="KW-0472">Membrane</keyword>
<keyword evidence="1" id="KW-1133">Transmembrane helix</keyword>
<sequence>MRAGIYVGNDTVIHFTRLPLKEDDGVVSSSLDSFLAGGNLYRCEYAVSPAFLVVKRGGTCTVAVSDPDDVVVHRAEYLLENGFGCYNLFKNNCENFAIYCKTGLVVVDRATVGQSGQKVSAMYAATWGTLLLGHSSASLYVVAQICEGAAIVAGGVAATAIGVLGAISIPVFGVGAYCVGRYLSDISKGNVEKVPVEDLKNWRQA</sequence>
<dbReference type="EMBL" id="AWUE01020375">
    <property type="protein sequence ID" value="OMO68568.1"/>
    <property type="molecule type" value="Genomic_DNA"/>
</dbReference>
<proteinExistence type="predicted"/>
<dbReference type="Proteomes" id="UP000187203">
    <property type="component" value="Unassembled WGS sequence"/>
</dbReference>
<dbReference type="PANTHER" id="PTHR46137:SF4">
    <property type="entry name" value="PROTEIN LEAD-SENSITIVE 1"/>
    <property type="match status" value="1"/>
</dbReference>
<dbReference type="InterPro" id="IPR007053">
    <property type="entry name" value="LRAT_dom"/>
</dbReference>
<comment type="caution">
    <text evidence="3">The sequence shown here is derived from an EMBL/GenBank/DDBJ whole genome shotgun (WGS) entry which is preliminary data.</text>
</comment>
<reference evidence="4" key="1">
    <citation type="submission" date="2013-09" db="EMBL/GenBank/DDBJ databases">
        <title>Corchorus olitorius genome sequencing.</title>
        <authorList>
            <person name="Alam M."/>
            <person name="Haque M.S."/>
            <person name="Islam M.S."/>
            <person name="Emdad E.M."/>
            <person name="Islam M.M."/>
            <person name="Ahmed B."/>
            <person name="Halim A."/>
            <person name="Hossen Q.M.M."/>
            <person name="Hossain M.Z."/>
            <person name="Ahmed R."/>
            <person name="Khan M.M."/>
            <person name="Islam R."/>
            <person name="Rashid M.M."/>
            <person name="Khan S.A."/>
            <person name="Rahman M.S."/>
            <person name="Alam M."/>
            <person name="Yahiya A.S."/>
            <person name="Khan M.S."/>
            <person name="Azam M.S."/>
            <person name="Haque T."/>
            <person name="Lashkar M.Z.H."/>
            <person name="Akhand A.I."/>
            <person name="Morshed G."/>
            <person name="Roy S."/>
            <person name="Uddin K.S."/>
            <person name="Rabeya T."/>
            <person name="Hossain A.S."/>
            <person name="Chowdhury A."/>
            <person name="Snigdha A.R."/>
            <person name="Mortoza M.S."/>
            <person name="Matin S.A."/>
            <person name="Hoque S.M.E."/>
            <person name="Islam M.K."/>
            <person name="Roy D.K."/>
            <person name="Haider R."/>
            <person name="Moosa M.M."/>
            <person name="Elias S.M."/>
            <person name="Hasan A.M."/>
            <person name="Jahan S."/>
            <person name="Shafiuddin M."/>
            <person name="Mahmood N."/>
            <person name="Shommy N.S."/>
        </authorList>
    </citation>
    <scope>NUCLEOTIDE SEQUENCE [LARGE SCALE GENOMIC DNA]</scope>
    <source>
        <strain evidence="4">cv. O-4</strain>
    </source>
</reference>
<keyword evidence="1" id="KW-0812">Transmembrane</keyword>
<dbReference type="AlphaFoldDB" id="A0A1R3HE25"/>
<evidence type="ECO:0000313" key="4">
    <source>
        <dbReference type="Proteomes" id="UP000187203"/>
    </source>
</evidence>
<accession>A0A1R3HE25</accession>